<reference evidence="1" key="1">
    <citation type="submission" date="2023-03" db="EMBL/GenBank/DDBJ databases">
        <title>Chromosome-level genomes of two armyworms, Mythimna separata and Mythimna loreyi, provide insights into the biosynthesis and reception of sex pheromones.</title>
        <authorList>
            <person name="Zhao H."/>
        </authorList>
    </citation>
    <scope>NUCLEOTIDE SEQUENCE</scope>
    <source>
        <strain evidence="1">BeijingLab</strain>
    </source>
</reference>
<keyword evidence="2" id="KW-1185">Reference proteome</keyword>
<organism evidence="1 2">
    <name type="scientific">Mythimna loreyi</name>
    <dbReference type="NCBI Taxonomy" id="667449"/>
    <lineage>
        <taxon>Eukaryota</taxon>
        <taxon>Metazoa</taxon>
        <taxon>Ecdysozoa</taxon>
        <taxon>Arthropoda</taxon>
        <taxon>Hexapoda</taxon>
        <taxon>Insecta</taxon>
        <taxon>Pterygota</taxon>
        <taxon>Neoptera</taxon>
        <taxon>Endopterygota</taxon>
        <taxon>Lepidoptera</taxon>
        <taxon>Glossata</taxon>
        <taxon>Ditrysia</taxon>
        <taxon>Noctuoidea</taxon>
        <taxon>Noctuidae</taxon>
        <taxon>Noctuinae</taxon>
        <taxon>Hadenini</taxon>
        <taxon>Mythimna</taxon>
    </lineage>
</organism>
<sequence>MMWLWFVLCAAAAVLSGADCAGAGAARLVCYVESARAGDGFSECTHLVYAGDARGDKLDSLLKDYRKHNPRLKIILRVSEIDKDLRSLLKSKHVQGLELHNAHKALNRTKVLEAVEEARTALSSSGGGPLFLALPAHPELLAKYYDLRTLIKKVDLLMVQTHALGIVKKMTYHPSRLSGMWDMMNTDSVVDLVIGLGVPSSKVVISLPATAQQFTLVNETLSTPGSPTTEDEPKEIDQAELCRQLRSGRWTLERDQDLSAPYAFKNKTWISFEDASSIDVKGKYARVRGLAGLALHRADRDVESACGPTLRASLAKVLNQQSRAPRAAVLRSLEHEILSAPGHVRAIDALQVSPYRITQVVDSDGVIHSIREDTRTEFSCSRQGYFVHPRSCARFYRCVKFDQLSPEYTVFEFDCPAGLAFDNRYEVCVWPGSLPHSQACPGSSEIAPVPKTRFICPEHEGYYADPENCRWFFACLDHGKSPLSAYEFRCPFGLGFDAERLKCDWPWLVPACGNIARYEAEAHGFSAAILTGAAGYQGQTADAINVAAHQSLVSGASLDNLVGIQGGFLTKDDALDSNFIASQEFANAGHNYEIGHGSIQSGNGIIGHSAAQINNGLAYHVGDAGADNSNIKLVQPTQYNGPAKYSSGSIILDDYRLPTKEEALRHGAHQANIGQVSQSGGYVQSGQASGYTQSSGQASGYSTQTGHTSGYTGQVAGHSSGYTVQAGGNAAGYNGYSGSYAGQGQSTSYDDDNSGAYVHDPTGDTAPPYKHEGSPVEPYVHDGSAYKHTGDYYDTGKYSGSTQSGYEGKYTEDQSGQYVADNSGAYVETNAGSSAYKGDYGTGYSTGYSADYSGAYNHDDSGKYEAGVYRADGHIGEGKATSQSNFQQYHGYSEANAGNYISDSKAYTGSSHTLTAGAINVGLVGKTTLVDADYNNQVNYDGSGSLVYTQDQGNYQGSNSQGYSKDQGNYQASKAYSHSTQTLHPAHVSFVSQPAVAINHVGTDGNNLDGYSFVTTPTSSGIPTTATPFAVTTSIPTVTYKTTYVPEAPKTTIKQLFGVSQPAVTYVQPTAIAVKQVTPQVQVTDYNQGLNYQFESKDYSDKYNGDAKVESGYDYSKPSIKFEEGISHTTAAPAVSVSTYRPESVSHNQQTVHHVQSAGFEYSTPTPVYEEPFKKVVAYTTGPSVSTYSQPTEATYTPHSFSHQTIHKVETSKVYAPSIESGSVENGYDYSQSGVSFEQPKVVQYTTPQPAIAVQPVVSTYQPQVIGHQTIHTVEANRVNTYSGDSSSGYHYEQPSIQFEEGKTVYSTPAPIVSSTYKPQTISHHSIQTQHIVPVSSTPKYEVSYQSTPVTVYENPIIKYMQKATPVTYVEPTYKSQSFSHQTIHKVEDNKAYNVESGYEYSKPAVTQQVRYTTVQSPVVSTYESQVDSQQTLHNVDASQVHTYRQDTDGYEYNKPSIKFEEAPKTVLQYSTPAPIVASTYKPQTYSHQTIHKMEHQKYVPVYSTPAPQVDLSYQQAVSTYENPILKYTQKVTPVTYVQPTATVFTQTYKPIIQQHEVKHIVSQPVQYQQQQVHVSQEGYSYSQPEIQRNVELKGYSDASAVSHQVYHQASVNKNYNSGKDVVYVSTSPSTLVYEDHYVDVDSPKIQTYQAPEYVPPKNDYKSYSVVSTASSPVVHQSSVIHQAQEYVAPKVQVQSYSVGSTASTPVIHQSSVVHQGQDDSSKTDYKSYSVSSTSAPVVHQSSVIHQAQEYVAPQSGYQSYSVSSTSAPEIQHSEVFNQAQDNYDYTQQYETVHKSEPTVHQHSFSTSHIEQPQKVESIHFSFPSSTAPPPYQQVEYQSPEIQVVSKGEEYLPPVVSTSAPVVSSTYRPRTYSTVSTTREYLPPAEPKYKYTFKSTTPAYRAESTTSYKAKEYLPPVEDGSKLVNFESFGFNDENAASKIQYNPYQEFTVTHDTAPVERKHNIVVETAKSNLLGFGTVGPDAGLVSPVTYTTSAPIVSSTYRQRVKSTARPAYKYSTTTEYQAPEYLPPSDDLKSEVNVESYGYNEQSSGADGQYNYQDISVSTSAPKQRKQNIVIQTAKSQQLGFGTVGPDAGLVSPVSYTTSAPIVVSSPESYSYSPNIVSSTYAPVEQGLFEVSPSPAPVRRTKPKVAVVTKINDFNPFLVRKLGAVCSCQSPVLVLKGKRPTQAPQDVGDYNDYDDSSRGDISDRGYGYRYTKVEAPTAGSVATAAPIVSSTFNPIIVPDDSFYQDFQEQSGYNVAVTPRPKEVYSESYVSSTPIVASTTERYVRVRPRVKAVTVAPTYKTVLLNQEVTPTVTIKDASESGSAIDSQAFDRYGPGGWRSRDETLQGSVDCQRAGLFRHPKQCNKFYACRWDCTKQRFTLHVFNCPIQLSFDPSIGACNWPSQGPACQGDTLLTNVL</sequence>
<gene>
    <name evidence="1" type="ORF">PYW08_016724</name>
</gene>
<protein>
    <submittedName>
        <fullName evidence="1">Uncharacterized protein</fullName>
    </submittedName>
</protein>
<dbReference type="Proteomes" id="UP001231649">
    <property type="component" value="Chromosome 9"/>
</dbReference>
<proteinExistence type="predicted"/>
<comment type="caution">
    <text evidence="1">The sequence shown here is derived from an EMBL/GenBank/DDBJ whole genome shotgun (WGS) entry which is preliminary data.</text>
</comment>
<name>A0ACC2QXS6_9NEOP</name>
<evidence type="ECO:0000313" key="1">
    <source>
        <dbReference type="EMBL" id="KAJ8728339.1"/>
    </source>
</evidence>
<accession>A0ACC2QXS6</accession>
<dbReference type="EMBL" id="CM056785">
    <property type="protein sequence ID" value="KAJ8728339.1"/>
    <property type="molecule type" value="Genomic_DNA"/>
</dbReference>
<evidence type="ECO:0000313" key="2">
    <source>
        <dbReference type="Proteomes" id="UP001231649"/>
    </source>
</evidence>